<organism evidence="5 6">
    <name type="scientific">Ostreococcus lucimarinus (strain CCE9901)</name>
    <dbReference type="NCBI Taxonomy" id="436017"/>
    <lineage>
        <taxon>Eukaryota</taxon>
        <taxon>Viridiplantae</taxon>
        <taxon>Chlorophyta</taxon>
        <taxon>Mamiellophyceae</taxon>
        <taxon>Mamiellales</taxon>
        <taxon>Bathycoccaceae</taxon>
        <taxon>Ostreococcus</taxon>
    </lineage>
</organism>
<dbReference type="Gramene" id="ABO96042">
    <property type="protein sequence ID" value="ABO96042"/>
    <property type="gene ID" value="OSTLU_92750"/>
</dbReference>
<evidence type="ECO:0000256" key="3">
    <source>
        <dbReference type="SAM" id="Phobius"/>
    </source>
</evidence>
<dbReference type="PANTHER" id="PTHR22911:SF137">
    <property type="entry name" value="SOLUTE CARRIER FAMILY 35 MEMBER G2-RELATED"/>
    <property type="match status" value="1"/>
</dbReference>
<reference evidence="5 6" key="1">
    <citation type="journal article" date="2007" name="Proc. Natl. Acad. Sci. U.S.A.">
        <title>The tiny eukaryote Ostreococcus provides genomic insights into the paradox of plankton speciation.</title>
        <authorList>
            <person name="Palenik B."/>
            <person name="Grimwood J."/>
            <person name="Aerts A."/>
            <person name="Rouze P."/>
            <person name="Salamov A."/>
            <person name="Putnam N."/>
            <person name="Dupont C."/>
            <person name="Jorgensen R."/>
            <person name="Derelle E."/>
            <person name="Rombauts S."/>
            <person name="Zhou K."/>
            <person name="Otillar R."/>
            <person name="Merchant S.S."/>
            <person name="Podell S."/>
            <person name="Gaasterland T."/>
            <person name="Napoli C."/>
            <person name="Gendler K."/>
            <person name="Manuell A."/>
            <person name="Tai V."/>
            <person name="Vallon O."/>
            <person name="Piganeau G."/>
            <person name="Jancek S."/>
            <person name="Heijde M."/>
            <person name="Jabbari K."/>
            <person name="Bowler C."/>
            <person name="Lohr M."/>
            <person name="Robbens S."/>
            <person name="Werner G."/>
            <person name="Dubchak I."/>
            <person name="Pazour G.J."/>
            <person name="Ren Q."/>
            <person name="Paulsen I."/>
            <person name="Delwiche C."/>
            <person name="Schmutz J."/>
            <person name="Rokhsar D."/>
            <person name="Van de Peer Y."/>
            <person name="Moreau H."/>
            <person name="Grigoriev I.V."/>
        </authorList>
    </citation>
    <scope>NUCLEOTIDE SEQUENCE [LARGE SCALE GENOMIC DNA]</scope>
    <source>
        <strain evidence="5 6">CCE9901</strain>
    </source>
</reference>
<feature type="region of interest" description="Disordered" evidence="2">
    <location>
        <begin position="163"/>
        <end position="183"/>
    </location>
</feature>
<feature type="transmembrane region" description="Helical" evidence="3">
    <location>
        <begin position="105"/>
        <end position="124"/>
    </location>
</feature>
<evidence type="ECO:0000313" key="5">
    <source>
        <dbReference type="EMBL" id="ABO96042.1"/>
    </source>
</evidence>
<feature type="transmembrane region" description="Helical" evidence="3">
    <location>
        <begin position="327"/>
        <end position="351"/>
    </location>
</feature>
<dbReference type="InterPro" id="IPR037185">
    <property type="entry name" value="EmrE-like"/>
</dbReference>
<dbReference type="HOGENOM" id="CLU_728426_0_0_1"/>
<feature type="transmembrane region" description="Helical" evidence="3">
    <location>
        <begin position="267"/>
        <end position="287"/>
    </location>
</feature>
<dbReference type="SUPFAM" id="SSF103481">
    <property type="entry name" value="Multidrug resistance efflux transporter EmrE"/>
    <property type="match status" value="1"/>
</dbReference>
<proteinExistence type="inferred from homology"/>
<feature type="transmembrane region" description="Helical" evidence="3">
    <location>
        <begin position="75"/>
        <end position="93"/>
    </location>
</feature>
<dbReference type="RefSeq" id="XP_001417749.1">
    <property type="nucleotide sequence ID" value="XM_001417712.1"/>
</dbReference>
<evidence type="ECO:0000259" key="4">
    <source>
        <dbReference type="Pfam" id="PF00892"/>
    </source>
</evidence>
<dbReference type="Pfam" id="PF00892">
    <property type="entry name" value="EamA"/>
    <property type="match status" value="1"/>
</dbReference>
<evidence type="ECO:0000256" key="1">
    <source>
        <dbReference type="ARBA" id="ARBA00007635"/>
    </source>
</evidence>
<keyword evidence="3" id="KW-0472">Membrane</keyword>
<dbReference type="PANTHER" id="PTHR22911">
    <property type="entry name" value="ACYL-MALONYL CONDENSING ENZYME-RELATED"/>
    <property type="match status" value="1"/>
</dbReference>
<feature type="transmembrane region" description="Helical" evidence="3">
    <location>
        <begin position="130"/>
        <end position="148"/>
    </location>
</feature>
<gene>
    <name evidence="5" type="ORF">OSTLU_92750</name>
</gene>
<evidence type="ECO:0000313" key="6">
    <source>
        <dbReference type="Proteomes" id="UP000001568"/>
    </source>
</evidence>
<dbReference type="GO" id="GO:0016020">
    <property type="term" value="C:membrane"/>
    <property type="evidence" value="ECO:0007669"/>
    <property type="project" value="InterPro"/>
</dbReference>
<evidence type="ECO:0000256" key="2">
    <source>
        <dbReference type="SAM" id="MobiDB-lite"/>
    </source>
</evidence>
<keyword evidence="3" id="KW-0812">Transmembrane</keyword>
<feature type="domain" description="EamA" evidence="4">
    <location>
        <begin position="9"/>
        <end position="147"/>
    </location>
</feature>
<dbReference type="GeneID" id="5001843"/>
<dbReference type="eggNOG" id="ENOG502RZ7K">
    <property type="taxonomic scope" value="Eukaryota"/>
</dbReference>
<comment type="similarity">
    <text evidence="1">Belongs to the drug/metabolite transporter (DMT) superfamily. Plant drug/metabolite exporter (P-DME) (TC 2.A.7.4) family.</text>
</comment>
<dbReference type="OrthoDB" id="153646at2759"/>
<dbReference type="Proteomes" id="UP000001568">
    <property type="component" value="Chromosome 5"/>
</dbReference>
<keyword evidence="3" id="KW-1133">Transmembrane helix</keyword>
<feature type="transmembrane region" description="Helical" evidence="3">
    <location>
        <begin position="238"/>
        <end position="255"/>
    </location>
</feature>
<dbReference type="InterPro" id="IPR000620">
    <property type="entry name" value="EamA_dom"/>
</dbReference>
<dbReference type="AlphaFoldDB" id="A4RXH1"/>
<protein>
    <recommendedName>
        <fullName evidence="4">EamA domain-containing protein</fullName>
    </recommendedName>
</protein>
<dbReference type="OMA" id="GAYMLNA"/>
<dbReference type="EMBL" id="CP000585">
    <property type="protein sequence ID" value="ABO96042.1"/>
    <property type="molecule type" value="Genomic_DNA"/>
</dbReference>
<dbReference type="KEGG" id="olu:OSTLU_92750"/>
<name>A4RXH1_OSTLU</name>
<dbReference type="Gene3D" id="1.10.3730.20">
    <property type="match status" value="1"/>
</dbReference>
<accession>A4RXH1</accession>
<feature type="transmembrane region" description="Helical" evidence="3">
    <location>
        <begin position="358"/>
        <end position="375"/>
    </location>
</feature>
<sequence length="380" mass="40762">MRAIEGHALGYAWAFAASLANASQDNLRKLASNRVKQPIEIVALSEVFNVVALACAVGASGKWGKFARYARRGDLVALAAAAGWLKALSAALLQRALRLTPLSLCVPYLAFTPLWLLVISFFLVHETPTLRGVLGVMVITVGAYMLNANSAAPEKLEKSPRLEEGLVRGGGGSSGRVRSARESLESLATPPTNGAGWMSIAFSEAAASSFREERYGVRLGCVGRSVARQVTTLRANPGSLITLGIAAVYALVADLDKLGKLHSDDLLVFIFLQRCFLLAPPLTYVMVKNPAAFNVFTKTKKVGCALALIGFLDIASMYAFLQSLNYIFTSYAVAAKRTSILASVVGGALFFKEPIARRLPYIFIMFIGMALILIADADKH</sequence>
<feature type="transmembrane region" description="Helical" evidence="3">
    <location>
        <begin position="302"/>
        <end position="321"/>
    </location>
</feature>
<keyword evidence="6" id="KW-1185">Reference proteome</keyword>